<dbReference type="STRING" id="1502745.SAMN02799620_04423"/>
<keyword evidence="7 11" id="KW-0319">Glycerol metabolism</keyword>
<evidence type="ECO:0000313" key="15">
    <source>
        <dbReference type="Proteomes" id="UP000199707"/>
    </source>
</evidence>
<dbReference type="PANTHER" id="PTHR31650">
    <property type="entry name" value="O-ACYLTRANSFERASE (WSD1-LIKE) FAMILY PROTEIN"/>
    <property type="match status" value="1"/>
</dbReference>
<dbReference type="UniPathway" id="UPA00282"/>
<evidence type="ECO:0000256" key="7">
    <source>
        <dbReference type="ARBA" id="ARBA00022798"/>
    </source>
</evidence>
<dbReference type="InterPro" id="IPR023213">
    <property type="entry name" value="CAT-like_dom_sf"/>
</dbReference>
<dbReference type="GO" id="GO:0001666">
    <property type="term" value="P:response to hypoxia"/>
    <property type="evidence" value="ECO:0007669"/>
    <property type="project" value="TreeGrafter"/>
</dbReference>
<feature type="domain" description="O-acyltransferase WSD1 C-terminal" evidence="13">
    <location>
        <begin position="300"/>
        <end position="440"/>
    </location>
</feature>
<dbReference type="GO" id="GO:0006071">
    <property type="term" value="P:glycerol metabolic process"/>
    <property type="evidence" value="ECO:0007669"/>
    <property type="project" value="UniProtKB-KW"/>
</dbReference>
<dbReference type="GO" id="GO:0051701">
    <property type="term" value="P:biological process involved in interaction with host"/>
    <property type="evidence" value="ECO:0007669"/>
    <property type="project" value="TreeGrafter"/>
</dbReference>
<dbReference type="RefSeq" id="WP_090361155.1">
    <property type="nucleotide sequence ID" value="NZ_FMUB01000009.1"/>
</dbReference>
<dbReference type="Proteomes" id="UP000199707">
    <property type="component" value="Unassembled WGS sequence"/>
</dbReference>
<comment type="pathway">
    <text evidence="1 11">Glycerolipid metabolism; triacylglycerol biosynthesis.</text>
</comment>
<dbReference type="GO" id="GO:0071731">
    <property type="term" value="P:response to nitric oxide"/>
    <property type="evidence" value="ECO:0007669"/>
    <property type="project" value="TreeGrafter"/>
</dbReference>
<keyword evidence="8 11" id="KW-0443">Lipid metabolism</keyword>
<evidence type="ECO:0000256" key="10">
    <source>
        <dbReference type="ARBA" id="ARBA00048109"/>
    </source>
</evidence>
<dbReference type="Pfam" id="PF03007">
    <property type="entry name" value="WS_DGAT_cat"/>
    <property type="match status" value="1"/>
</dbReference>
<keyword evidence="6 11" id="KW-0808">Transferase</keyword>
<evidence type="ECO:0000313" key="14">
    <source>
        <dbReference type="EMBL" id="SCX27793.1"/>
    </source>
</evidence>
<dbReference type="SUPFAM" id="SSF52777">
    <property type="entry name" value="CoA-dependent acyltransferases"/>
    <property type="match status" value="1"/>
</dbReference>
<evidence type="ECO:0000256" key="4">
    <source>
        <dbReference type="ARBA" id="ARBA00013244"/>
    </source>
</evidence>
<keyword evidence="5 11" id="KW-0444">Lipid biosynthesis</keyword>
<keyword evidence="9 11" id="KW-0012">Acyltransferase</keyword>
<dbReference type="GO" id="GO:0005886">
    <property type="term" value="C:plasma membrane"/>
    <property type="evidence" value="ECO:0007669"/>
    <property type="project" value="TreeGrafter"/>
</dbReference>
<dbReference type="PANTHER" id="PTHR31650:SF1">
    <property type="entry name" value="WAX ESTER SYNTHASE_DIACYLGLYCEROL ACYLTRANSFERASE 4-RELATED"/>
    <property type="match status" value="1"/>
</dbReference>
<dbReference type="GO" id="GO:0019432">
    <property type="term" value="P:triglyceride biosynthetic process"/>
    <property type="evidence" value="ECO:0007669"/>
    <property type="project" value="UniProtKB-UniPathway"/>
</dbReference>
<gene>
    <name evidence="14" type="ORF">SAMN02799620_04423</name>
</gene>
<dbReference type="InterPro" id="IPR014292">
    <property type="entry name" value="Acyl_transf_WS/DGAT"/>
</dbReference>
<comment type="catalytic activity">
    <reaction evidence="10 11">
        <text>an acyl-CoA + a 1,2-diacyl-sn-glycerol = a triacyl-sn-glycerol + CoA</text>
        <dbReference type="Rhea" id="RHEA:10868"/>
        <dbReference type="ChEBI" id="CHEBI:17815"/>
        <dbReference type="ChEBI" id="CHEBI:57287"/>
        <dbReference type="ChEBI" id="CHEBI:58342"/>
        <dbReference type="ChEBI" id="CHEBI:64615"/>
        <dbReference type="EC" id="2.3.1.20"/>
    </reaction>
</comment>
<reference evidence="15" key="1">
    <citation type="submission" date="2016-10" db="EMBL/GenBank/DDBJ databases">
        <authorList>
            <person name="Varghese N."/>
            <person name="Submissions S."/>
        </authorList>
    </citation>
    <scope>NUCLEOTIDE SEQUENCE [LARGE SCALE GENOMIC DNA]</scope>
    <source>
        <strain evidence="15">UNC267MFSha1.1M11</strain>
    </source>
</reference>
<evidence type="ECO:0000256" key="5">
    <source>
        <dbReference type="ARBA" id="ARBA00022516"/>
    </source>
</evidence>
<dbReference type="InterPro" id="IPR009721">
    <property type="entry name" value="O-acyltransferase_WSD1_C"/>
</dbReference>
<evidence type="ECO:0000256" key="8">
    <source>
        <dbReference type="ARBA" id="ARBA00023098"/>
    </source>
</evidence>
<protein>
    <recommendedName>
        <fullName evidence="4 11">Diacylglycerol O-acyltransferase</fullName>
        <ecNumber evidence="4 11">2.3.1.20</ecNumber>
    </recommendedName>
</protein>
<dbReference type="InterPro" id="IPR004255">
    <property type="entry name" value="O-acyltransferase_WSD1_N"/>
</dbReference>
<accession>A0A1G4WR11</accession>
<evidence type="ECO:0000256" key="11">
    <source>
        <dbReference type="RuleBase" id="RU361241"/>
    </source>
</evidence>
<dbReference type="EC" id="2.3.1.20" evidence="4 11"/>
<evidence type="ECO:0000259" key="13">
    <source>
        <dbReference type="Pfam" id="PF06974"/>
    </source>
</evidence>
<name>A0A1G4WR11_9MYCO</name>
<evidence type="ECO:0000256" key="9">
    <source>
        <dbReference type="ARBA" id="ARBA00023315"/>
    </source>
</evidence>
<proteinExistence type="inferred from homology"/>
<evidence type="ECO:0000256" key="6">
    <source>
        <dbReference type="ARBA" id="ARBA00022679"/>
    </source>
</evidence>
<evidence type="ECO:0000256" key="2">
    <source>
        <dbReference type="ARBA" id="ARBA00005189"/>
    </source>
</evidence>
<dbReference type="EMBL" id="FMUB01000009">
    <property type="protein sequence ID" value="SCX27793.1"/>
    <property type="molecule type" value="Genomic_DNA"/>
</dbReference>
<organism evidence="14 15">
    <name type="scientific">Mycolicibacterium fluoranthenivorans</name>
    <dbReference type="NCBI Taxonomy" id="258505"/>
    <lineage>
        <taxon>Bacteria</taxon>
        <taxon>Bacillati</taxon>
        <taxon>Actinomycetota</taxon>
        <taxon>Actinomycetes</taxon>
        <taxon>Mycobacteriales</taxon>
        <taxon>Mycobacteriaceae</taxon>
        <taxon>Mycolicibacterium</taxon>
    </lineage>
</organism>
<dbReference type="AlphaFoldDB" id="A0A1G4WR11"/>
<comment type="pathway">
    <text evidence="2">Lipid metabolism.</text>
</comment>
<evidence type="ECO:0000259" key="12">
    <source>
        <dbReference type="Pfam" id="PF03007"/>
    </source>
</evidence>
<dbReference type="Pfam" id="PF06974">
    <property type="entry name" value="WS_DGAT_C"/>
    <property type="match status" value="1"/>
</dbReference>
<sequence>MTSHHLNALEAGFLQAEDADGHTSLALGAVALLSGPAPSHDRLLTVLAERAARVPRCHEVLRETQMDLVAPRWVEDEGFDIAHHVRRVAVTAPGDDAALFALVAQVMERRLDRSRPLWECWVIDGLAGDRWAMLIKIHHCVADGVAATAMLEELCDDWARTVPAANTSEPTTKRSGNWTMNPVGWMQSAWRMSARAPQAALRVASGATELATALLEVSPKSFTGPLSDLRTYSEAKVQLDDVRMIGERFGVTVNDVALAAITDSFRSAMLRRGLTPRAHSLRTAVPVSLRSADALHIPDNRIAVTLPQLPVEHADPLRRLQAVHDRMMSAKSGGQVSVGALAVAAAGLLPYALTAPVVRLLTRLPQRGVITVATNVPGPRRRLHIAGCEVLTLMPVPPIAMHLRTAIAILSYCDELVFGVIGDADSPLSPEELARGIEAGVAHLATIAAAARRSRRVGNLLLLAG</sequence>
<evidence type="ECO:0000256" key="3">
    <source>
        <dbReference type="ARBA" id="ARBA00009587"/>
    </source>
</evidence>
<comment type="similarity">
    <text evidence="3 11">Belongs to the long-chain O-acyltransferase family.</text>
</comment>
<dbReference type="GO" id="GO:0004144">
    <property type="term" value="F:diacylglycerol O-acyltransferase activity"/>
    <property type="evidence" value="ECO:0007669"/>
    <property type="project" value="UniProtKB-EC"/>
</dbReference>
<feature type="domain" description="O-acyltransferase WSD1-like N-terminal" evidence="12">
    <location>
        <begin position="6"/>
        <end position="257"/>
    </location>
</feature>
<evidence type="ECO:0000256" key="1">
    <source>
        <dbReference type="ARBA" id="ARBA00004771"/>
    </source>
</evidence>
<dbReference type="Gene3D" id="3.30.559.10">
    <property type="entry name" value="Chloramphenicol acetyltransferase-like domain"/>
    <property type="match status" value="1"/>
</dbReference>
<dbReference type="InterPro" id="IPR045034">
    <property type="entry name" value="O-acyltransferase_WSD1-like"/>
</dbReference>
<dbReference type="NCBIfam" id="TIGR02946">
    <property type="entry name" value="acyl_WS_DGAT"/>
    <property type="match status" value="1"/>
</dbReference>